<sequence>MTVHTVPIVLDFDEGIDRKTLRRLRDRFLAVNRQRWERAHSALTYRQQIVLEILPLVFHINHPALPGYVDGDCPYGLSHYQPSELTLSAARRLSRTFSLRDEGKRKPDLDALFLMGSPGTLGHSVASDLDLWLCHRSDLPDRGVQCLERKAEQLSRWAATLGVELHVFVFCAEDWRAGRQRAEVTGENCGSAQHFLLLDEFYRTSIHLAGCHPIWWLIPADRESRYDECVRQLVGCRFIPGEEYIDFGPVPAIPEEEFLGAGVWQLYKGIDAPWKSILKLLLIECYAQTGGQPLLSSVFKQAVFLGTTDADELDPYVLLYNRLESWLSDPDARLRLDLVRRSLYLKAGLPLTRTEVTPEQWRVRLLTQMVARWGWPETTMSELDNRQRWRAEEVTVLRRTIVAELTHSYRLLSRMAREHGTRAAISAGDINLLGRKLYAAFQRKAGKIEQINPGLAPSLAEENLAFHHQSEQGGDGEGWLLYRDLEDPADAFWQPVIRRSGNLTELMVWCYCNGLLTRSTRLNLKAGHSVASVSELKEMLDALSRFLSFPVEPADRDALSRGVRPLRNLLLINVGVDPQAHLTEKGLHKLSARHDSLGFSGGRENLVIAIDQVTFNSWHEVSLQHYAAGDTLIQCLKNVLASVVSNPSDIPDIQVHSHNRGHGTAIARRVHELFSDVLRQFFAGGVGPHPLRYVIEMDRRYFLLQFNGAEPGFIVLGSFGALLEHLSLPQEQYLPVVFDRYAIPEAPALRAVCQASEPDNIQVFYRIRGERASIWVVDELGSISFWEQRVDSRRYFLTPLLRFLENLIERRMLRRSDVPAVLAGVQCYEVISRDGHWRADYRPGDDSGTPLPGLEVQAVGVQEGSSRVRFDIFCGEQEFTVQEYGDRLIPAVAHYIRSLRQSHEHYPVYLTDVHLPHDLDPQIYQQDIQTSQYLYYRSVLEESLNRELQTGR</sequence>
<evidence type="ECO:0000259" key="1">
    <source>
        <dbReference type="Pfam" id="PF12633"/>
    </source>
</evidence>
<organism evidence="2 3">
    <name type="scientific">Marinobacter salinus</name>
    <dbReference type="NCBI Taxonomy" id="1874317"/>
    <lineage>
        <taxon>Bacteria</taxon>
        <taxon>Pseudomonadati</taxon>
        <taxon>Pseudomonadota</taxon>
        <taxon>Gammaproteobacteria</taxon>
        <taxon>Pseudomonadales</taxon>
        <taxon>Marinobacteraceae</taxon>
        <taxon>Marinobacter</taxon>
    </lineage>
</organism>
<feature type="domain" description="Adenylate cyclase class-I N-terminal" evidence="1">
    <location>
        <begin position="21"/>
        <end position="216"/>
    </location>
</feature>
<gene>
    <name evidence="2" type="ORF">BKP64_13130</name>
</gene>
<dbReference type="KEGG" id="msq:BKP64_13130"/>
<evidence type="ECO:0000313" key="3">
    <source>
        <dbReference type="Proteomes" id="UP000177445"/>
    </source>
</evidence>
<dbReference type="GO" id="GO:0006171">
    <property type="term" value="P:cAMP biosynthetic process"/>
    <property type="evidence" value="ECO:0007669"/>
    <property type="project" value="InterPro"/>
</dbReference>
<dbReference type="PIRSF" id="PIRSF001444">
    <property type="entry name" value="Adenylate_cycl"/>
    <property type="match status" value="1"/>
</dbReference>
<dbReference type="RefSeq" id="WP_070970843.1">
    <property type="nucleotide sequence ID" value="NZ_CP017715.1"/>
</dbReference>
<dbReference type="PANTHER" id="PTHR38760:SF1">
    <property type="entry name" value="ADENYLATE CYCLASE"/>
    <property type="match status" value="1"/>
</dbReference>
<dbReference type="Proteomes" id="UP000177445">
    <property type="component" value="Chromosome"/>
</dbReference>
<proteinExistence type="predicted"/>
<dbReference type="EMBL" id="CP017715">
    <property type="protein sequence ID" value="AOY89029.1"/>
    <property type="molecule type" value="Genomic_DNA"/>
</dbReference>
<protein>
    <submittedName>
        <fullName evidence="2">Adenylate cyclase</fullName>
    </submittedName>
</protein>
<dbReference type="InterPro" id="IPR000274">
    <property type="entry name" value="Adenylate_cyclase_1"/>
</dbReference>
<evidence type="ECO:0000313" key="2">
    <source>
        <dbReference type="EMBL" id="AOY89029.1"/>
    </source>
</evidence>
<dbReference type="Pfam" id="PF12633">
    <property type="entry name" value="Adenyl_cycl_N"/>
    <property type="match status" value="1"/>
</dbReference>
<dbReference type="PANTHER" id="PTHR38760">
    <property type="entry name" value="ADENYLATE CYCLASE"/>
    <property type="match status" value="1"/>
</dbReference>
<accession>A0A1D9GN63</accession>
<dbReference type="GO" id="GO:0004016">
    <property type="term" value="F:adenylate cyclase activity"/>
    <property type="evidence" value="ECO:0007669"/>
    <property type="project" value="InterPro"/>
</dbReference>
<dbReference type="OrthoDB" id="5571448at2"/>
<dbReference type="Pfam" id="PF01295">
    <property type="entry name" value="Adenylate_cycl"/>
    <property type="match status" value="1"/>
</dbReference>
<keyword evidence="3" id="KW-1185">Reference proteome</keyword>
<name>A0A1D9GN63_9GAMM</name>
<dbReference type="STRING" id="1874317.BKP64_13130"/>
<dbReference type="InterPro" id="IPR024685">
    <property type="entry name" value="Adenylate_cyclase_1_N"/>
</dbReference>
<reference evidence="2 3" key="1">
    <citation type="submission" date="2016-10" db="EMBL/GenBank/DDBJ databases">
        <title>Marinobacter salinus sp. nov., a moderately halophilic bacterium isolated from a tidal flat environment.</title>
        <authorList>
            <person name="Park S.-J."/>
        </authorList>
    </citation>
    <scope>NUCLEOTIDE SEQUENCE [LARGE SCALE GENOMIC DNA]</scope>
    <source>
        <strain evidence="2 3">Hb8</strain>
    </source>
</reference>
<dbReference type="AlphaFoldDB" id="A0A1D9GN63"/>